<proteinExistence type="predicted"/>
<name>A0A9D3UWB8_9ROSI</name>
<keyword evidence="2" id="KW-1185">Reference proteome</keyword>
<evidence type="ECO:0000313" key="2">
    <source>
        <dbReference type="Proteomes" id="UP000828251"/>
    </source>
</evidence>
<gene>
    <name evidence="1" type="ORF">J1N35_028515</name>
</gene>
<evidence type="ECO:0000313" key="1">
    <source>
        <dbReference type="EMBL" id="KAH1063528.1"/>
    </source>
</evidence>
<accession>A0A9D3UWB8</accession>
<comment type="caution">
    <text evidence="1">The sequence shown here is derived from an EMBL/GenBank/DDBJ whole genome shotgun (WGS) entry which is preliminary data.</text>
</comment>
<dbReference type="EMBL" id="JAIQCV010000009">
    <property type="protein sequence ID" value="KAH1063528.1"/>
    <property type="molecule type" value="Genomic_DNA"/>
</dbReference>
<reference evidence="1 2" key="1">
    <citation type="journal article" date="2021" name="Plant Biotechnol. J.">
        <title>Multi-omics assisted identification of the key and species-specific regulatory components of drought-tolerant mechanisms in Gossypium stocksii.</title>
        <authorList>
            <person name="Yu D."/>
            <person name="Ke L."/>
            <person name="Zhang D."/>
            <person name="Wu Y."/>
            <person name="Sun Y."/>
            <person name="Mei J."/>
            <person name="Sun J."/>
            <person name="Sun Y."/>
        </authorList>
    </citation>
    <scope>NUCLEOTIDE SEQUENCE [LARGE SCALE GENOMIC DNA]</scope>
    <source>
        <strain evidence="2">cv. E1</strain>
        <tissue evidence="1">Leaf</tissue>
    </source>
</reference>
<organism evidence="1 2">
    <name type="scientific">Gossypium stocksii</name>
    <dbReference type="NCBI Taxonomy" id="47602"/>
    <lineage>
        <taxon>Eukaryota</taxon>
        <taxon>Viridiplantae</taxon>
        <taxon>Streptophyta</taxon>
        <taxon>Embryophyta</taxon>
        <taxon>Tracheophyta</taxon>
        <taxon>Spermatophyta</taxon>
        <taxon>Magnoliopsida</taxon>
        <taxon>eudicotyledons</taxon>
        <taxon>Gunneridae</taxon>
        <taxon>Pentapetalae</taxon>
        <taxon>rosids</taxon>
        <taxon>malvids</taxon>
        <taxon>Malvales</taxon>
        <taxon>Malvaceae</taxon>
        <taxon>Malvoideae</taxon>
        <taxon>Gossypium</taxon>
    </lineage>
</organism>
<dbReference type="Proteomes" id="UP000828251">
    <property type="component" value="Unassembled WGS sequence"/>
</dbReference>
<feature type="non-terminal residue" evidence="1">
    <location>
        <position position="1"/>
    </location>
</feature>
<dbReference type="AlphaFoldDB" id="A0A9D3UWB8"/>
<sequence length="63" mass="7159">LRRRIRRKIFGTTPMKVLSIKYRFCSSIDSVTYGSFDIKGARGLEAMVQTHLASGASYLELYV</sequence>
<protein>
    <submittedName>
        <fullName evidence="1">Uncharacterized protein</fullName>
    </submittedName>
</protein>